<dbReference type="KEGG" id="lrs:PX52LOC_01094"/>
<feature type="coiled-coil region" evidence="1">
    <location>
        <begin position="153"/>
        <end position="180"/>
    </location>
</feature>
<proteinExistence type="predicted"/>
<dbReference type="OrthoDB" id="253764at2"/>
<reference evidence="3" key="1">
    <citation type="submission" date="2019-08" db="EMBL/GenBank/DDBJ databases">
        <title>Limnoglobus roseus gen. nov., sp. nov., a novel freshwater planctomycete with a giant genome from the family Gemmataceae.</title>
        <authorList>
            <person name="Kulichevskaya I.S."/>
            <person name="Naumoff D.G."/>
            <person name="Miroshnikov K."/>
            <person name="Ivanova A."/>
            <person name="Philippov D.A."/>
            <person name="Hakobyan A."/>
            <person name="Rijpstra I.C."/>
            <person name="Sinninghe Damste J.S."/>
            <person name="Liesack W."/>
            <person name="Dedysh S.N."/>
        </authorList>
    </citation>
    <scope>NUCLEOTIDE SEQUENCE [LARGE SCALE GENOMIC DNA]</scope>
    <source>
        <strain evidence="3">PX52</strain>
    </source>
</reference>
<evidence type="ECO:0000256" key="1">
    <source>
        <dbReference type="SAM" id="Coils"/>
    </source>
</evidence>
<feature type="coiled-coil region" evidence="1">
    <location>
        <begin position="30"/>
        <end position="89"/>
    </location>
</feature>
<organism evidence="2 3">
    <name type="scientific">Limnoglobus roseus</name>
    <dbReference type="NCBI Taxonomy" id="2598579"/>
    <lineage>
        <taxon>Bacteria</taxon>
        <taxon>Pseudomonadati</taxon>
        <taxon>Planctomycetota</taxon>
        <taxon>Planctomycetia</taxon>
        <taxon>Gemmatales</taxon>
        <taxon>Gemmataceae</taxon>
        <taxon>Limnoglobus</taxon>
    </lineage>
</organism>
<keyword evidence="1" id="KW-0175">Coiled coil</keyword>
<evidence type="ECO:0000313" key="2">
    <source>
        <dbReference type="EMBL" id="QEL14224.1"/>
    </source>
</evidence>
<evidence type="ECO:0000313" key="3">
    <source>
        <dbReference type="Proteomes" id="UP000324974"/>
    </source>
</evidence>
<dbReference type="AlphaFoldDB" id="A0A5C1AAS4"/>
<keyword evidence="3" id="KW-1185">Reference proteome</keyword>
<evidence type="ECO:0008006" key="4">
    <source>
        <dbReference type="Google" id="ProtNLM"/>
    </source>
</evidence>
<protein>
    <recommendedName>
        <fullName evidence="4">Chromosome partition protein Smc</fullName>
    </recommendedName>
</protein>
<dbReference type="Proteomes" id="UP000324974">
    <property type="component" value="Chromosome"/>
</dbReference>
<dbReference type="EMBL" id="CP042425">
    <property type="protein sequence ID" value="QEL14224.1"/>
    <property type="molecule type" value="Genomic_DNA"/>
</dbReference>
<gene>
    <name evidence="2" type="ORF">PX52LOC_01094</name>
</gene>
<sequence length="285" mass="31219">MNTLGKTLVFFVLVLSLIWNYLVVSAYATRTNYKAELDRTQKLYAEAAKASTAAVKLAEEQKVASDAAIAQLQADLRSTQARVVAAENDSAAQKLQVEAVGKDKEKHVQDAQLLQVDSRQKEGQINILREQVTKLDVKLNAATLGEQKASNEALQARIDRDAANRKSEEYEKRLLDLNDQYLTLRNGGRGGVGIERTPPSDPNFKATVVSVSDDLVEINLGSNAKLQKGEVLDVSRPSEKKYIGKIRIERVDPHGATGRFKPLAGIVKPSTADLPRKGDTVSVIK</sequence>
<name>A0A5C1AAS4_9BACT</name>
<dbReference type="RefSeq" id="WP_149109132.1">
    <property type="nucleotide sequence ID" value="NZ_CP042425.1"/>
</dbReference>
<accession>A0A5C1AAS4</accession>